<dbReference type="Proteomes" id="UP000006727">
    <property type="component" value="Chromosome 14"/>
</dbReference>
<dbReference type="GeneID" id="112291569"/>
<dbReference type="OrthoDB" id="2016723at2759"/>
<reference evidence="3 5" key="1">
    <citation type="journal article" date="2008" name="Science">
        <title>The Physcomitrella genome reveals evolutionary insights into the conquest of land by plants.</title>
        <authorList>
            <person name="Rensing S."/>
            <person name="Lang D."/>
            <person name="Zimmer A."/>
            <person name="Terry A."/>
            <person name="Salamov A."/>
            <person name="Shapiro H."/>
            <person name="Nishiyama T."/>
            <person name="Perroud P.-F."/>
            <person name="Lindquist E."/>
            <person name="Kamisugi Y."/>
            <person name="Tanahashi T."/>
            <person name="Sakakibara K."/>
            <person name="Fujita T."/>
            <person name="Oishi K."/>
            <person name="Shin-I T."/>
            <person name="Kuroki Y."/>
            <person name="Toyoda A."/>
            <person name="Suzuki Y."/>
            <person name="Hashimoto A."/>
            <person name="Yamaguchi K."/>
            <person name="Sugano A."/>
            <person name="Kohara Y."/>
            <person name="Fujiyama A."/>
            <person name="Anterola A."/>
            <person name="Aoki S."/>
            <person name="Ashton N."/>
            <person name="Barbazuk W.B."/>
            <person name="Barker E."/>
            <person name="Bennetzen J."/>
            <person name="Bezanilla M."/>
            <person name="Blankenship R."/>
            <person name="Cho S.H."/>
            <person name="Dutcher S."/>
            <person name="Estelle M."/>
            <person name="Fawcett J.A."/>
            <person name="Gundlach H."/>
            <person name="Hanada K."/>
            <person name="Heyl A."/>
            <person name="Hicks K.A."/>
            <person name="Hugh J."/>
            <person name="Lohr M."/>
            <person name="Mayer K."/>
            <person name="Melkozernov A."/>
            <person name="Murata T."/>
            <person name="Nelson D."/>
            <person name="Pils B."/>
            <person name="Prigge M."/>
            <person name="Reiss B."/>
            <person name="Renner T."/>
            <person name="Rombauts S."/>
            <person name="Rushton P."/>
            <person name="Sanderfoot A."/>
            <person name="Schween G."/>
            <person name="Shiu S.-H."/>
            <person name="Stueber K."/>
            <person name="Theodoulou F.L."/>
            <person name="Tu H."/>
            <person name="Van de Peer Y."/>
            <person name="Verrier P.J."/>
            <person name="Waters E."/>
            <person name="Wood A."/>
            <person name="Yang L."/>
            <person name="Cove D."/>
            <person name="Cuming A."/>
            <person name="Hasebe M."/>
            <person name="Lucas S."/>
            <person name="Mishler D.B."/>
            <person name="Reski R."/>
            <person name="Grigoriev I."/>
            <person name="Quatrano R.S."/>
            <person name="Boore J.L."/>
        </authorList>
    </citation>
    <scope>NUCLEOTIDE SEQUENCE [LARGE SCALE GENOMIC DNA]</scope>
    <source>
        <strain evidence="4 5">cv. Gransden 2004</strain>
    </source>
</reference>
<dbReference type="Gramene" id="Pp3c14_15070V3.1">
    <property type="protein sequence ID" value="Pp3c14_15070V3.1"/>
    <property type="gene ID" value="Pp3c14_15070"/>
</dbReference>
<dbReference type="AlphaFoldDB" id="A0A2K1JHZ5"/>
<dbReference type="Gramene" id="Pp3c14_15070V3.3">
    <property type="protein sequence ID" value="Pp3c14_15070V3.3"/>
    <property type="gene ID" value="Pp3c14_15070"/>
</dbReference>
<evidence type="ECO:0000259" key="2">
    <source>
        <dbReference type="Pfam" id="PF25072"/>
    </source>
</evidence>
<dbReference type="PANTHER" id="PTHR35112:SF1">
    <property type="entry name" value="RING_FYVE_PHD ZINC FINGER SUPERFAMILY PROTEIN"/>
    <property type="match status" value="1"/>
</dbReference>
<dbReference type="FunCoup" id="A0A2K1JHZ5">
    <property type="interactions" value="61"/>
</dbReference>
<dbReference type="InterPro" id="IPR056698">
    <property type="entry name" value="DUF7796"/>
</dbReference>
<dbReference type="EnsemblPlants" id="Pp3c14_15070V3.3">
    <property type="protein sequence ID" value="Pp3c14_15070V3.3"/>
    <property type="gene ID" value="Pp3c14_15070"/>
</dbReference>
<name>A0A2K1JHZ5_PHYPA</name>
<evidence type="ECO:0000313" key="5">
    <source>
        <dbReference type="Proteomes" id="UP000006727"/>
    </source>
</evidence>
<dbReference type="EnsemblPlants" id="Pp3c14_15070V3.1">
    <property type="protein sequence ID" value="Pp3c14_15070V3.1"/>
    <property type="gene ID" value="Pp3c14_15070"/>
</dbReference>
<evidence type="ECO:0000313" key="4">
    <source>
        <dbReference type="EnsemblPlants" id="Pp3c14_15070V3.1"/>
    </source>
</evidence>
<feature type="domain" description="DUF7796" evidence="2">
    <location>
        <begin position="89"/>
        <end position="431"/>
    </location>
</feature>
<dbReference type="PaxDb" id="3218-PP1S209_117V6.1"/>
<keyword evidence="1" id="KW-1133">Transmembrane helix</keyword>
<keyword evidence="1" id="KW-0812">Transmembrane</keyword>
<evidence type="ECO:0000256" key="1">
    <source>
        <dbReference type="SAM" id="Phobius"/>
    </source>
</evidence>
<gene>
    <name evidence="4" type="primary">LOC112291569</name>
    <name evidence="3" type="ORF">PHYPA_018542</name>
</gene>
<feature type="transmembrane region" description="Helical" evidence="1">
    <location>
        <begin position="7"/>
        <end position="28"/>
    </location>
</feature>
<organism evidence="3">
    <name type="scientific">Physcomitrium patens</name>
    <name type="common">Spreading-leaved earth moss</name>
    <name type="synonym">Physcomitrella patens</name>
    <dbReference type="NCBI Taxonomy" id="3218"/>
    <lineage>
        <taxon>Eukaryota</taxon>
        <taxon>Viridiplantae</taxon>
        <taxon>Streptophyta</taxon>
        <taxon>Embryophyta</taxon>
        <taxon>Bryophyta</taxon>
        <taxon>Bryophytina</taxon>
        <taxon>Bryopsida</taxon>
        <taxon>Funariidae</taxon>
        <taxon>Funariales</taxon>
        <taxon>Funariaceae</taxon>
        <taxon>Physcomitrium</taxon>
    </lineage>
</organism>
<reference evidence="4" key="3">
    <citation type="submission" date="2020-12" db="UniProtKB">
        <authorList>
            <consortium name="EnsemblPlants"/>
        </authorList>
    </citation>
    <scope>IDENTIFICATION</scope>
</reference>
<dbReference type="EnsemblPlants" id="Pp3c14_15070V3.2">
    <property type="protein sequence ID" value="Pp3c14_15070V3.2"/>
    <property type="gene ID" value="Pp3c14_15070"/>
</dbReference>
<protein>
    <recommendedName>
        <fullName evidence="2">DUF7796 domain-containing protein</fullName>
    </recommendedName>
</protein>
<dbReference type="Pfam" id="PF25072">
    <property type="entry name" value="DUF7796"/>
    <property type="match status" value="1"/>
</dbReference>
<proteinExistence type="predicted"/>
<dbReference type="Gramene" id="Pp3c14_15070V3.2">
    <property type="protein sequence ID" value="Pp3c14_15070V3.2"/>
    <property type="gene ID" value="Pp3c14_15070"/>
</dbReference>
<reference evidence="3 5" key="2">
    <citation type="journal article" date="2018" name="Plant J.">
        <title>The Physcomitrella patens chromosome-scale assembly reveals moss genome structure and evolution.</title>
        <authorList>
            <person name="Lang D."/>
            <person name="Ullrich K.K."/>
            <person name="Murat F."/>
            <person name="Fuchs J."/>
            <person name="Jenkins J."/>
            <person name="Haas F.B."/>
            <person name="Piednoel M."/>
            <person name="Gundlach H."/>
            <person name="Van Bel M."/>
            <person name="Meyberg R."/>
            <person name="Vives C."/>
            <person name="Morata J."/>
            <person name="Symeonidi A."/>
            <person name="Hiss M."/>
            <person name="Muchero W."/>
            <person name="Kamisugi Y."/>
            <person name="Saleh O."/>
            <person name="Blanc G."/>
            <person name="Decker E.L."/>
            <person name="van Gessel N."/>
            <person name="Grimwood J."/>
            <person name="Hayes R.D."/>
            <person name="Graham S.W."/>
            <person name="Gunter L.E."/>
            <person name="McDaniel S.F."/>
            <person name="Hoernstein S.N.W."/>
            <person name="Larsson A."/>
            <person name="Li F.W."/>
            <person name="Perroud P.F."/>
            <person name="Phillips J."/>
            <person name="Ranjan P."/>
            <person name="Rokshar D.S."/>
            <person name="Rothfels C.J."/>
            <person name="Schneider L."/>
            <person name="Shu S."/>
            <person name="Stevenson D.W."/>
            <person name="Thummler F."/>
            <person name="Tillich M."/>
            <person name="Villarreal Aguilar J.C."/>
            <person name="Widiez T."/>
            <person name="Wong G.K."/>
            <person name="Wymore A."/>
            <person name="Zhang Y."/>
            <person name="Zimmer A.D."/>
            <person name="Quatrano R.S."/>
            <person name="Mayer K.F.X."/>
            <person name="Goodstein D."/>
            <person name="Casacuberta J.M."/>
            <person name="Vandepoele K."/>
            <person name="Reski R."/>
            <person name="Cuming A.C."/>
            <person name="Tuskan G.A."/>
            <person name="Maumus F."/>
            <person name="Salse J."/>
            <person name="Schmutz J."/>
            <person name="Rensing S.A."/>
        </authorList>
    </citation>
    <scope>NUCLEOTIDE SEQUENCE [LARGE SCALE GENOMIC DNA]</scope>
    <source>
        <strain evidence="4 5">cv. Gransden 2004</strain>
    </source>
</reference>
<keyword evidence="1" id="KW-0472">Membrane</keyword>
<keyword evidence="5" id="KW-1185">Reference proteome</keyword>
<dbReference type="EMBL" id="ABEU02000014">
    <property type="protein sequence ID" value="PNR41139.1"/>
    <property type="molecule type" value="Genomic_DNA"/>
</dbReference>
<dbReference type="RefSeq" id="XP_024394928.1">
    <property type="nucleotide sequence ID" value="XM_024539160.2"/>
</dbReference>
<accession>A0A2K1JHZ5</accession>
<sequence>MAILVPRAYWIATVVFLASVIALVGYQFSSETSFSRLRLWYALATAEESPFAPALAPSFSNQSEIFVNEYGPAVAAPVPQERLFENSTGSRVAVCLVGGARAFELTGKTLKKYVVNAYNNTDIFLHSPLDKDSHKFTLLSGAVGLASARIFVPERLPESTLQREVLTAANSPNGIQGLLQYFNLVEGCLGLISEYEKKHNIKYDWIVRTRVDGYWTGPLPPLSSLNPSVYHIPEGSHYGGLNDRLGVGNAETSRVALSRLSLLPLLHQRGARNLNSETAFKAQLRYSNVRYSLTSFPFCILTYRKYAWPPAYFGVPVASLSTKGDMNGVKCKPCTPKATGSEAQAIVSKLGKGWGFPGHIEGLELCDARQDWEPQWRTIYEKESGQEFSSDAKNVTTRSIAECVRDMEEFQKQWEVWDAPPAQVICSKGSNEQQVGN</sequence>
<evidence type="ECO:0000313" key="3">
    <source>
        <dbReference type="EMBL" id="PNR41139.1"/>
    </source>
</evidence>
<dbReference type="KEGG" id="ppp:112291569"/>
<dbReference type="OMA" id="QSRMAVC"/>
<dbReference type="PANTHER" id="PTHR35112">
    <property type="entry name" value="OS08G0360500 PROTEIN"/>
    <property type="match status" value="1"/>
</dbReference>